<reference evidence="1 2" key="1">
    <citation type="submission" date="2024-01" db="EMBL/GenBank/DDBJ databases">
        <title>The genome sequence of Erythrobacteraceae sp. strain 1XM1-14.</title>
        <authorList>
            <person name="Liu Y."/>
        </authorList>
    </citation>
    <scope>NUCLEOTIDE SEQUENCE [LARGE SCALE GENOMIC DNA]</scope>
    <source>
        <strain evidence="1 2">1XM1-14</strain>
    </source>
</reference>
<protein>
    <submittedName>
        <fullName evidence="1">Uncharacterized protein</fullName>
    </submittedName>
</protein>
<comment type="caution">
    <text evidence="1">The sequence shown here is derived from an EMBL/GenBank/DDBJ whole genome shotgun (WGS) entry which is preliminary data.</text>
</comment>
<sequence length="56" mass="5789">MRLFKPDLYRNFGIGFGIGALLVGASLAPHFEADLATPAKAATADTQDEGVSAPTP</sequence>
<evidence type="ECO:0000313" key="1">
    <source>
        <dbReference type="EMBL" id="MEE1876465.1"/>
    </source>
</evidence>
<dbReference type="RefSeq" id="WP_354143578.1">
    <property type="nucleotide sequence ID" value="NZ_JAZDQV010000002.1"/>
</dbReference>
<gene>
    <name evidence="1" type="ORF">VRS74_02045</name>
</gene>
<name>A0ABU7GC48_9SPHN</name>
<accession>A0ABU7GC48</accession>
<keyword evidence="2" id="KW-1185">Reference proteome</keyword>
<organism evidence="1 2">
    <name type="scientific">Altererythrobacter litoralis</name>
    <dbReference type="NCBI Taxonomy" id="3113904"/>
    <lineage>
        <taxon>Bacteria</taxon>
        <taxon>Pseudomonadati</taxon>
        <taxon>Pseudomonadota</taxon>
        <taxon>Alphaproteobacteria</taxon>
        <taxon>Sphingomonadales</taxon>
        <taxon>Erythrobacteraceae</taxon>
        <taxon>Altererythrobacter</taxon>
    </lineage>
</organism>
<evidence type="ECO:0000313" key="2">
    <source>
        <dbReference type="Proteomes" id="UP001343492"/>
    </source>
</evidence>
<proteinExistence type="predicted"/>
<dbReference type="Proteomes" id="UP001343492">
    <property type="component" value="Unassembled WGS sequence"/>
</dbReference>
<dbReference type="EMBL" id="JAZDQV010000002">
    <property type="protein sequence ID" value="MEE1876465.1"/>
    <property type="molecule type" value="Genomic_DNA"/>
</dbReference>